<sequence length="398" mass="44728">MANMDHLLPPHWTRPWNVGDKVEVDGAHDPSGEYRYSFSSAVVKELFVESAELVVAYDEFITEEGEKLTERFACADKHLRPALPACLYPPTLDQYTVGETVDIYEDDVWWWAVVTELLPNGVRVSRLDLDQHPFVVTDPKKLRLGYDWVTLLWRRRVPKKTLLGKFRILPKDELEKLVLDLNSAHVLSEDGSVAPSAEVHLRRQQMDAERQQQYAAIREQRAKQEAERAAEAQKRQAEIQAKQAEQQARRQAEQQARQAELQARQAAAAQAAAANPQLAMQQAQQQPQIDAGLPPAILAQLPQLLQIYRSQPQALIVLLQQGNPMLCANVLQNPAALLMLMQNEQVLQQVWSFPGLPALSFQFTDVSASLALSSGPVVSAHFSALLLQFIVVVEFPTL</sequence>
<reference evidence="2" key="1">
    <citation type="submission" date="2017-08" db="EMBL/GenBank/DDBJ databases">
        <authorList>
            <person name="Polle J.E."/>
            <person name="Barry K."/>
            <person name="Cushman J."/>
            <person name="Schmutz J."/>
            <person name="Tran D."/>
            <person name="Hathwaick L.T."/>
            <person name="Yim W.C."/>
            <person name="Jenkins J."/>
            <person name="Mckie-Krisberg Z.M."/>
            <person name="Prochnik S."/>
            <person name="Lindquist E."/>
            <person name="Dockter R.B."/>
            <person name="Adam C."/>
            <person name="Molina H."/>
            <person name="Bunkerborg J."/>
            <person name="Jin E."/>
            <person name="Buchheim M."/>
            <person name="Magnuson J."/>
        </authorList>
    </citation>
    <scope>NUCLEOTIDE SEQUENCE</scope>
    <source>
        <strain evidence="2">CCAP 19/18</strain>
    </source>
</reference>
<proteinExistence type="predicted"/>
<name>A0ABQ7GKX7_DUNSA</name>
<dbReference type="Proteomes" id="UP000815325">
    <property type="component" value="Unassembled WGS sequence"/>
</dbReference>
<evidence type="ECO:0000313" key="2">
    <source>
        <dbReference type="EMBL" id="KAF5835259.1"/>
    </source>
</evidence>
<organism evidence="2 3">
    <name type="scientific">Dunaliella salina</name>
    <name type="common">Green alga</name>
    <name type="synonym">Protococcus salinus</name>
    <dbReference type="NCBI Taxonomy" id="3046"/>
    <lineage>
        <taxon>Eukaryota</taxon>
        <taxon>Viridiplantae</taxon>
        <taxon>Chlorophyta</taxon>
        <taxon>core chlorophytes</taxon>
        <taxon>Chlorophyceae</taxon>
        <taxon>CS clade</taxon>
        <taxon>Chlamydomonadales</taxon>
        <taxon>Dunaliellaceae</taxon>
        <taxon>Dunaliella</taxon>
    </lineage>
</organism>
<accession>A0ABQ7GKX7</accession>
<feature type="region of interest" description="Disordered" evidence="1">
    <location>
        <begin position="220"/>
        <end position="259"/>
    </location>
</feature>
<dbReference type="PANTHER" id="PTHR31917:SF147">
    <property type="entry name" value="AGENET DOMAIN-CONTAINING PROTEIN"/>
    <property type="match status" value="1"/>
</dbReference>
<gene>
    <name evidence="2" type="ORF">DUNSADRAFT_7706</name>
</gene>
<dbReference type="PANTHER" id="PTHR31917">
    <property type="entry name" value="AGENET DOMAIN-CONTAINING PROTEIN-RELATED"/>
    <property type="match status" value="1"/>
</dbReference>
<protein>
    <submittedName>
        <fullName evidence="2">Uncharacterized protein</fullName>
    </submittedName>
</protein>
<comment type="caution">
    <text evidence="2">The sequence shown here is derived from an EMBL/GenBank/DDBJ whole genome shotgun (WGS) entry which is preliminary data.</text>
</comment>
<keyword evidence="3" id="KW-1185">Reference proteome</keyword>
<feature type="compositionally biased region" description="Basic and acidic residues" evidence="1">
    <location>
        <begin position="220"/>
        <end position="237"/>
    </location>
</feature>
<dbReference type="EMBL" id="MU069715">
    <property type="protein sequence ID" value="KAF5835259.1"/>
    <property type="molecule type" value="Genomic_DNA"/>
</dbReference>
<evidence type="ECO:0000313" key="3">
    <source>
        <dbReference type="Proteomes" id="UP000815325"/>
    </source>
</evidence>
<evidence type="ECO:0000256" key="1">
    <source>
        <dbReference type="SAM" id="MobiDB-lite"/>
    </source>
</evidence>